<evidence type="ECO:0000313" key="1">
    <source>
        <dbReference type="EMBL" id="CAG8829045.1"/>
    </source>
</evidence>
<protein>
    <submittedName>
        <fullName evidence="1">38362_t:CDS:1</fullName>
    </submittedName>
</protein>
<reference evidence="1 2" key="1">
    <citation type="submission" date="2021-06" db="EMBL/GenBank/DDBJ databases">
        <authorList>
            <person name="Kallberg Y."/>
            <person name="Tangrot J."/>
            <person name="Rosling A."/>
        </authorList>
    </citation>
    <scope>NUCLEOTIDE SEQUENCE [LARGE SCALE GENOMIC DNA]</scope>
    <source>
        <strain evidence="1 2">120-4 pot B 10/14</strain>
    </source>
</reference>
<dbReference type="EMBL" id="CAJVQB010040995">
    <property type="protein sequence ID" value="CAG8829045.1"/>
    <property type="molecule type" value="Genomic_DNA"/>
</dbReference>
<accession>A0ABN7WF13</accession>
<evidence type="ECO:0000313" key="2">
    <source>
        <dbReference type="Proteomes" id="UP000789901"/>
    </source>
</evidence>
<sequence>DNLYINSFINNYFPRPVGFSDENFASGSMAPADQSYLVEITKSQNFMSNVNDLHLQKSMGQLHFEDRILESQSSTLSDLPQTSTSQYFFRNKILESQALVYSSNYENKVLESYYRDNCENEIIESQNFVSNFSDQQYFEDEVLESQNFQFNSEDINTTLNNRSSLNMYLVDAVNNDNPYQNIQSDADK</sequence>
<gene>
    <name evidence="1" type="ORF">GMARGA_LOCUS29882</name>
</gene>
<organism evidence="1 2">
    <name type="scientific">Gigaspora margarita</name>
    <dbReference type="NCBI Taxonomy" id="4874"/>
    <lineage>
        <taxon>Eukaryota</taxon>
        <taxon>Fungi</taxon>
        <taxon>Fungi incertae sedis</taxon>
        <taxon>Mucoromycota</taxon>
        <taxon>Glomeromycotina</taxon>
        <taxon>Glomeromycetes</taxon>
        <taxon>Diversisporales</taxon>
        <taxon>Gigasporaceae</taxon>
        <taxon>Gigaspora</taxon>
    </lineage>
</organism>
<feature type="non-terminal residue" evidence="1">
    <location>
        <position position="1"/>
    </location>
</feature>
<comment type="caution">
    <text evidence="1">The sequence shown here is derived from an EMBL/GenBank/DDBJ whole genome shotgun (WGS) entry which is preliminary data.</text>
</comment>
<keyword evidence="2" id="KW-1185">Reference proteome</keyword>
<name>A0ABN7WF13_GIGMA</name>
<proteinExistence type="predicted"/>
<dbReference type="Proteomes" id="UP000789901">
    <property type="component" value="Unassembled WGS sequence"/>
</dbReference>